<dbReference type="Pfam" id="PF00534">
    <property type="entry name" value="Glycos_transf_1"/>
    <property type="match status" value="1"/>
</dbReference>
<protein>
    <submittedName>
        <fullName evidence="3">Gylcosyl transferase group 1</fullName>
    </submittedName>
</protein>
<sequence>MMCFWCRMRMLVCSQTPLVRFLGDGWAGQEFVDVSRLVEGVDFIFSPGGVTRMVYPLIMRLVENDVLDEGHWLSLNTNGPRQAILGPVRLYFVKLGAEALRGYGAAKEEMWKLLHGVQDERPLSLLELAWTDEYAYYNLYNRVCSETALALDRELDFDLFYIHDFQQLPMGEMMGTLKPKLFRWHIPFNEEAIPPEWSGFLGRYLNAYDAVVVSSKSYMETLLKRGYVGRAFYVYPYIDTSQYGTPTKSDLQQFADKHGLGEDDGVISIVARLDPLKGHDRALKALAKVVKTHNVKLLIVGNGSFSSSKKGLGLSKGEAWRTYLQTLVKNLGLEKHVIFTGHVSQKELECVYTLSDFTVLPSVAEGFGLVVVESWLFGKPVVVSKAAGIAELIVDGVNGYLVGPDDVSGLADRMRTLLENPSLTEEMGKNGRETAKLCSLERSLEEEKRIIEEVVG</sequence>
<evidence type="ECO:0000313" key="4">
    <source>
        <dbReference type="EMBL" id="BAJ49150.1"/>
    </source>
</evidence>
<dbReference type="Gene3D" id="3.40.50.2000">
    <property type="entry name" value="Glycogen Phosphorylase B"/>
    <property type="match status" value="2"/>
</dbReference>
<reference evidence="3 6" key="1">
    <citation type="journal article" date="2005" name="Environ. Microbiol.">
        <title>Genetic and functional properties of uncultivated thermophilic crenarchaeotes from a subsurface gold mine as revealed by analysis of genome fragments.</title>
        <authorList>
            <person name="Nunoura T."/>
            <person name="Hirayama H."/>
            <person name="Takami H."/>
            <person name="Oida H."/>
            <person name="Nishi S."/>
            <person name="Shimamura S."/>
            <person name="Suzuki Y."/>
            <person name="Inagaki F."/>
            <person name="Takai K."/>
            <person name="Nealson K.H."/>
            <person name="Horikoshi K."/>
        </authorList>
    </citation>
    <scope>NUCLEOTIDE SEQUENCE [LARGE SCALE GENOMIC DNA]</scope>
</reference>
<evidence type="ECO:0000259" key="2">
    <source>
        <dbReference type="Pfam" id="PF21269"/>
    </source>
</evidence>
<dbReference type="PANTHER" id="PTHR12526:SF630">
    <property type="entry name" value="GLYCOSYLTRANSFERASE"/>
    <property type="match status" value="1"/>
</dbReference>
<feature type="domain" description="Trehalose synthase N-terminal" evidence="2">
    <location>
        <begin position="137"/>
        <end position="219"/>
    </location>
</feature>
<proteinExistence type="predicted"/>
<organism evidence="3 6">
    <name type="scientific">Caldiarchaeum subterraneum</name>
    <dbReference type="NCBI Taxonomy" id="311458"/>
    <lineage>
        <taxon>Archaea</taxon>
        <taxon>Nitrososphaerota</taxon>
        <taxon>Candidatus Caldarchaeales</taxon>
        <taxon>Candidatus Caldarchaeaceae</taxon>
        <taxon>Candidatus Caldarchaeum</taxon>
    </lineage>
</organism>
<dbReference type="CDD" id="cd03801">
    <property type="entry name" value="GT4_PimA-like"/>
    <property type="match status" value="1"/>
</dbReference>
<dbReference type="InterPro" id="IPR049438">
    <property type="entry name" value="TreT_GT1"/>
</dbReference>
<evidence type="ECO:0000313" key="3">
    <source>
        <dbReference type="EMBL" id="BAJ47212.1"/>
    </source>
</evidence>
<dbReference type="Proteomes" id="UP000008120">
    <property type="component" value="Chromosome"/>
</dbReference>
<dbReference type="STRING" id="311458.CSUB_C0190"/>
<evidence type="ECO:0000259" key="1">
    <source>
        <dbReference type="Pfam" id="PF00534"/>
    </source>
</evidence>
<evidence type="ECO:0000313" key="6">
    <source>
        <dbReference type="Proteomes" id="UP000008120"/>
    </source>
</evidence>
<gene>
    <name evidence="5" type="ORF">CSUB_C0190</name>
    <name evidence="4" type="ORF">HGMM_F11F01C05</name>
    <name evidence="3" type="ORF">HGMM_F15C07C29</name>
</gene>
<dbReference type="EMBL" id="AP011830">
    <property type="protein sequence ID" value="BAJ47212.1"/>
    <property type="molecule type" value="Genomic_DNA"/>
</dbReference>
<dbReference type="Pfam" id="PF21269">
    <property type="entry name" value="TreT_GT1"/>
    <property type="match status" value="1"/>
</dbReference>
<keyword evidence="3" id="KW-0808">Transferase</keyword>
<dbReference type="GO" id="GO:0016757">
    <property type="term" value="F:glycosyltransferase activity"/>
    <property type="evidence" value="ECO:0007669"/>
    <property type="project" value="InterPro"/>
</dbReference>
<feature type="domain" description="Glycosyl transferase family 1" evidence="1">
    <location>
        <begin position="254"/>
        <end position="433"/>
    </location>
</feature>
<reference evidence="3 6" key="2">
    <citation type="journal article" date="2011" name="Nucleic Acids Res.">
        <title>Insights into the evolution of Archaea and eukaryotic protein modifier systems revealed by the genome of a novel archaeal group.</title>
        <authorList>
            <person name="Nunoura T."/>
            <person name="Takaki Y."/>
            <person name="Kakuta J."/>
            <person name="Nishi S."/>
            <person name="Sugahara J."/>
            <person name="Kazama H."/>
            <person name="Chee G."/>
            <person name="Hattori M."/>
            <person name="Kanai A."/>
            <person name="Atomi H."/>
            <person name="Takai K."/>
            <person name="Takami H."/>
        </authorList>
    </citation>
    <scope>NUCLEOTIDE SEQUENCE [LARGE SCALE GENOMIC DNA]</scope>
</reference>
<dbReference type="InterPro" id="IPR001296">
    <property type="entry name" value="Glyco_trans_1"/>
</dbReference>
<dbReference type="SUPFAM" id="SSF53756">
    <property type="entry name" value="UDP-Glycosyltransferase/glycogen phosphorylase"/>
    <property type="match status" value="1"/>
</dbReference>
<dbReference type="AlphaFoldDB" id="E6N4J3"/>
<dbReference type="KEGG" id="csu:CSUB_C0190"/>
<evidence type="ECO:0000313" key="5">
    <source>
        <dbReference type="EMBL" id="BAJ50051.1"/>
    </source>
</evidence>
<dbReference type="EMBL" id="AP011885">
    <property type="protein sequence ID" value="BAJ49150.1"/>
    <property type="molecule type" value="Genomic_DNA"/>
</dbReference>
<name>E6N4J3_CALS0</name>
<dbReference type="BioCyc" id="CCAL311458:G131R-192-MONOMER"/>
<dbReference type="EMBL" id="BA000048">
    <property type="protein sequence ID" value="BAJ50051.1"/>
    <property type="molecule type" value="Genomic_DNA"/>
</dbReference>
<dbReference type="PANTHER" id="PTHR12526">
    <property type="entry name" value="GLYCOSYLTRANSFERASE"/>
    <property type="match status" value="1"/>
</dbReference>
<accession>E6N4J3</accession>